<dbReference type="InterPro" id="IPR002328">
    <property type="entry name" value="ADH_Zn_CS"/>
</dbReference>
<keyword evidence="2" id="KW-0963">Cytoplasm</keyword>
<dbReference type="InterPro" id="IPR013154">
    <property type="entry name" value="ADH-like_N"/>
</dbReference>
<dbReference type="InterPro" id="IPR004627">
    <property type="entry name" value="L-Threonine_3-DHase"/>
</dbReference>
<dbReference type="InterPro" id="IPR013149">
    <property type="entry name" value="ADH-like_C"/>
</dbReference>
<dbReference type="EC" id="1.1.1.103" evidence="7"/>
<dbReference type="Gene3D" id="3.40.50.720">
    <property type="entry name" value="NAD(P)-binding Rossmann-like Domain"/>
    <property type="match status" value="1"/>
</dbReference>
<dbReference type="Gene3D" id="3.90.180.10">
    <property type="entry name" value="Medium-chain alcohol dehydrogenases, catalytic domain"/>
    <property type="match status" value="1"/>
</dbReference>
<dbReference type="EMBL" id="MUKB01000010">
    <property type="protein sequence ID" value="OPX18529.1"/>
    <property type="molecule type" value="Genomic_DNA"/>
</dbReference>
<feature type="domain" description="Enoyl reductase (ER)" evidence="9">
    <location>
        <begin position="15"/>
        <end position="344"/>
    </location>
</feature>
<name>A0A1V4QGP3_UNCW3</name>
<keyword evidence="4 8" id="KW-0862">Zinc</keyword>
<evidence type="ECO:0000256" key="6">
    <source>
        <dbReference type="ARBA" id="ARBA00023027"/>
    </source>
</evidence>
<dbReference type="InterPro" id="IPR036291">
    <property type="entry name" value="NAD(P)-bd_dom_sf"/>
</dbReference>
<dbReference type="NCBIfam" id="NF003808">
    <property type="entry name" value="PRK05396.1"/>
    <property type="match status" value="1"/>
</dbReference>
<evidence type="ECO:0000256" key="1">
    <source>
        <dbReference type="ARBA" id="ARBA00001947"/>
    </source>
</evidence>
<evidence type="ECO:0000259" key="9">
    <source>
        <dbReference type="SMART" id="SM00829"/>
    </source>
</evidence>
<dbReference type="InterPro" id="IPR050129">
    <property type="entry name" value="Zn_alcohol_dh"/>
</dbReference>
<keyword evidence="6" id="KW-0520">NAD</keyword>
<evidence type="ECO:0000313" key="11">
    <source>
        <dbReference type="Proteomes" id="UP000191663"/>
    </source>
</evidence>
<dbReference type="Proteomes" id="UP000191663">
    <property type="component" value="Unassembled WGS sequence"/>
</dbReference>
<dbReference type="SMART" id="SM00829">
    <property type="entry name" value="PKS_ER"/>
    <property type="match status" value="1"/>
</dbReference>
<dbReference type="Pfam" id="PF08240">
    <property type="entry name" value="ADH_N"/>
    <property type="match status" value="1"/>
</dbReference>
<evidence type="ECO:0000256" key="4">
    <source>
        <dbReference type="ARBA" id="ARBA00022833"/>
    </source>
</evidence>
<dbReference type="GO" id="GO:0006567">
    <property type="term" value="P:L-threonine catabolic process"/>
    <property type="evidence" value="ECO:0007669"/>
    <property type="project" value="UniProtKB-UniRule"/>
</dbReference>
<accession>A0A1V4QGP3</accession>
<comment type="caution">
    <text evidence="10">The sequence shown here is derived from an EMBL/GenBank/DDBJ whole genome shotgun (WGS) entry which is preliminary data.</text>
</comment>
<dbReference type="CDD" id="cd05281">
    <property type="entry name" value="TDH"/>
    <property type="match status" value="1"/>
</dbReference>
<dbReference type="InterPro" id="IPR011032">
    <property type="entry name" value="GroES-like_sf"/>
</dbReference>
<gene>
    <name evidence="10" type="ORF">BXT86_00800</name>
</gene>
<keyword evidence="5" id="KW-0560">Oxidoreductase</keyword>
<evidence type="ECO:0000256" key="5">
    <source>
        <dbReference type="ARBA" id="ARBA00023002"/>
    </source>
</evidence>
<evidence type="ECO:0000256" key="7">
    <source>
        <dbReference type="NCBIfam" id="TIGR00692"/>
    </source>
</evidence>
<evidence type="ECO:0000256" key="8">
    <source>
        <dbReference type="RuleBase" id="RU361277"/>
    </source>
</evidence>
<dbReference type="InterPro" id="IPR020843">
    <property type="entry name" value="ER"/>
</dbReference>
<proteinExistence type="inferred from homology"/>
<keyword evidence="3 8" id="KW-0479">Metal-binding</keyword>
<dbReference type="Pfam" id="PF00107">
    <property type="entry name" value="ADH_zinc_N"/>
    <property type="match status" value="1"/>
</dbReference>
<dbReference type="NCBIfam" id="TIGR00692">
    <property type="entry name" value="tdh"/>
    <property type="match status" value="1"/>
</dbReference>
<dbReference type="SUPFAM" id="SSF51735">
    <property type="entry name" value="NAD(P)-binding Rossmann-fold domains"/>
    <property type="match status" value="1"/>
</dbReference>
<protein>
    <recommendedName>
        <fullName evidence="7">L-threonine 3-dehydrogenase</fullName>
        <ecNumber evidence="7">1.1.1.103</ecNumber>
    </recommendedName>
</protein>
<evidence type="ECO:0000256" key="3">
    <source>
        <dbReference type="ARBA" id="ARBA00022723"/>
    </source>
</evidence>
<dbReference type="AlphaFoldDB" id="A0A1V4QGP3"/>
<comment type="cofactor">
    <cofactor evidence="1 8">
        <name>Zn(2+)</name>
        <dbReference type="ChEBI" id="CHEBI:29105"/>
    </cofactor>
</comment>
<reference evidence="11" key="1">
    <citation type="submission" date="2017-01" db="EMBL/GenBank/DDBJ databases">
        <title>Novel pathways for hydrocarbon cycling and metabolic interdependencies in hydrothermal sediment communities.</title>
        <authorList>
            <person name="Dombrowski N."/>
            <person name="Seitz K."/>
            <person name="Teske A."/>
            <person name="Baker B."/>
        </authorList>
    </citation>
    <scope>NUCLEOTIDE SEQUENCE [LARGE SCALE GENOMIC DNA]</scope>
</reference>
<comment type="similarity">
    <text evidence="8">Belongs to the zinc-containing alcohol dehydrogenase family.</text>
</comment>
<evidence type="ECO:0000313" key="10">
    <source>
        <dbReference type="EMBL" id="OPX18529.1"/>
    </source>
</evidence>
<sequence length="347" mass="37750">MKKMKAVVKTSPGPGAELKEVDIPVTGPDRVLVRVLTTSICGTDFHIYEWNQWAQQRIKNLPQIMGHELCGKVVEVGSDVKHIKVGDIISAETHIACGHCFQCLTGNKHICQNVKIFGVDIDGVFAEYAVVPSANAWVVKEDIPTELISVMEPLGNAIHTVLSGKIAGCTVLVIGCGPVGLMSIAVARTCGATMIIATEINKFRLELAKKVGADIVLDPARVDMVATVLRETQGLGVDVVLEMSGNPEAINQGFKVLRPGGRYSILGIPSKPVQLDLANDIVFKYATVNGINGRLMFKTWFQTTRFLASHRLNIEPIITHRLSLEEFEKGMELMRSGNCGKILLSPQ</sequence>
<organism evidence="10 11">
    <name type="scientific">candidate division WOR-3 bacterium 4484_100</name>
    <dbReference type="NCBI Taxonomy" id="1936077"/>
    <lineage>
        <taxon>Bacteria</taxon>
        <taxon>Bacteria division WOR-3</taxon>
    </lineage>
</organism>
<dbReference type="GO" id="GO:0008743">
    <property type="term" value="F:L-threonine 3-dehydrogenase activity"/>
    <property type="evidence" value="ECO:0007669"/>
    <property type="project" value="UniProtKB-UniRule"/>
</dbReference>
<dbReference type="GO" id="GO:0008270">
    <property type="term" value="F:zinc ion binding"/>
    <property type="evidence" value="ECO:0007669"/>
    <property type="project" value="InterPro"/>
</dbReference>
<dbReference type="PANTHER" id="PTHR43401:SF2">
    <property type="entry name" value="L-THREONINE 3-DEHYDROGENASE"/>
    <property type="match status" value="1"/>
</dbReference>
<dbReference type="SUPFAM" id="SSF50129">
    <property type="entry name" value="GroES-like"/>
    <property type="match status" value="1"/>
</dbReference>
<evidence type="ECO:0000256" key="2">
    <source>
        <dbReference type="ARBA" id="ARBA00022490"/>
    </source>
</evidence>
<dbReference type="PANTHER" id="PTHR43401">
    <property type="entry name" value="L-THREONINE 3-DEHYDROGENASE"/>
    <property type="match status" value="1"/>
</dbReference>
<dbReference type="PROSITE" id="PS00059">
    <property type="entry name" value="ADH_ZINC"/>
    <property type="match status" value="1"/>
</dbReference>